<dbReference type="EMBL" id="JBBPBN010000141">
    <property type="protein sequence ID" value="KAK8975658.1"/>
    <property type="molecule type" value="Genomic_DNA"/>
</dbReference>
<reference evidence="1 2" key="1">
    <citation type="journal article" date="2024" name="G3 (Bethesda)">
        <title>Genome assembly of Hibiscus sabdariffa L. provides insights into metabolisms of medicinal natural products.</title>
        <authorList>
            <person name="Kim T."/>
        </authorList>
    </citation>
    <scope>NUCLEOTIDE SEQUENCE [LARGE SCALE GENOMIC DNA]</scope>
    <source>
        <strain evidence="1">TK-2024</strain>
        <tissue evidence="1">Old leaves</tissue>
    </source>
</reference>
<comment type="caution">
    <text evidence="1">The sequence shown here is derived from an EMBL/GenBank/DDBJ whole genome shotgun (WGS) entry which is preliminary data.</text>
</comment>
<protein>
    <submittedName>
        <fullName evidence="1">Uncharacterized protein</fullName>
    </submittedName>
</protein>
<keyword evidence="2" id="KW-1185">Reference proteome</keyword>
<accession>A0ABR2NHI3</accession>
<name>A0ABR2NHI3_9ROSI</name>
<dbReference type="Proteomes" id="UP001396334">
    <property type="component" value="Unassembled WGS sequence"/>
</dbReference>
<proteinExistence type="predicted"/>
<evidence type="ECO:0000313" key="2">
    <source>
        <dbReference type="Proteomes" id="UP001396334"/>
    </source>
</evidence>
<evidence type="ECO:0000313" key="1">
    <source>
        <dbReference type="EMBL" id="KAK8975658.1"/>
    </source>
</evidence>
<sequence>MSSEQEPGRQINNTISIHKWIDFCAHPAGYTPSLVREFRANLYKPTLKMIFVRESSIPWNAVAINKLFNMSVRKDEHSVLAEDVDDAKVDLLVKNLCIDCAFWLVTKVHEWMESFWTRSWWISNSLSHRIPLVVVVRARKWSWSWSSWGTFTCVGVVAGAKVVFGGDG</sequence>
<organism evidence="1 2">
    <name type="scientific">Hibiscus sabdariffa</name>
    <name type="common">roselle</name>
    <dbReference type="NCBI Taxonomy" id="183260"/>
    <lineage>
        <taxon>Eukaryota</taxon>
        <taxon>Viridiplantae</taxon>
        <taxon>Streptophyta</taxon>
        <taxon>Embryophyta</taxon>
        <taxon>Tracheophyta</taxon>
        <taxon>Spermatophyta</taxon>
        <taxon>Magnoliopsida</taxon>
        <taxon>eudicotyledons</taxon>
        <taxon>Gunneridae</taxon>
        <taxon>Pentapetalae</taxon>
        <taxon>rosids</taxon>
        <taxon>malvids</taxon>
        <taxon>Malvales</taxon>
        <taxon>Malvaceae</taxon>
        <taxon>Malvoideae</taxon>
        <taxon>Hibiscus</taxon>
    </lineage>
</organism>
<gene>
    <name evidence="1" type="ORF">V6N11_005034</name>
</gene>